<comment type="caution">
    <text evidence="6">The sequence shown here is derived from an EMBL/GenBank/DDBJ whole genome shotgun (WGS) entry which is preliminary data.</text>
</comment>
<dbReference type="InterPro" id="IPR000847">
    <property type="entry name" value="LysR_HTH_N"/>
</dbReference>
<dbReference type="EMBL" id="BMYU01000012">
    <property type="protein sequence ID" value="GGX53240.1"/>
    <property type="molecule type" value="Genomic_DNA"/>
</dbReference>
<dbReference type="PRINTS" id="PR00039">
    <property type="entry name" value="HTHLYSR"/>
</dbReference>
<comment type="similarity">
    <text evidence="1">Belongs to the LysR transcriptional regulatory family.</text>
</comment>
<dbReference type="InterPro" id="IPR036390">
    <property type="entry name" value="WH_DNA-bd_sf"/>
</dbReference>
<dbReference type="Gene3D" id="3.40.190.290">
    <property type="match status" value="1"/>
</dbReference>
<reference evidence="7" key="1">
    <citation type="journal article" date="2019" name="Int. J. Syst. Evol. Microbiol.">
        <title>The Global Catalogue of Microorganisms (GCM) 10K type strain sequencing project: providing services to taxonomists for standard genome sequencing and annotation.</title>
        <authorList>
            <consortium name="The Broad Institute Genomics Platform"/>
            <consortium name="The Broad Institute Genome Sequencing Center for Infectious Disease"/>
            <person name="Wu L."/>
            <person name="Ma J."/>
        </authorList>
    </citation>
    <scope>NUCLEOTIDE SEQUENCE [LARGE SCALE GENOMIC DNA]</scope>
    <source>
        <strain evidence="7">KCTC 23917</strain>
    </source>
</reference>
<dbReference type="Pfam" id="PF03466">
    <property type="entry name" value="LysR_substrate"/>
    <property type="match status" value="1"/>
</dbReference>
<organism evidence="6 7">
    <name type="scientific">Undibacterium squillarum</name>
    <dbReference type="NCBI Taxonomy" id="1131567"/>
    <lineage>
        <taxon>Bacteria</taxon>
        <taxon>Pseudomonadati</taxon>
        <taxon>Pseudomonadota</taxon>
        <taxon>Betaproteobacteria</taxon>
        <taxon>Burkholderiales</taxon>
        <taxon>Oxalobacteraceae</taxon>
        <taxon>Undibacterium</taxon>
    </lineage>
</organism>
<evidence type="ECO:0000259" key="5">
    <source>
        <dbReference type="PROSITE" id="PS50931"/>
    </source>
</evidence>
<sequence length="324" mass="35496">MILVSKKSNENVINSIKSIEYLNIVMHYSLDQFQTFLAVVDHGGFAAAARELGRSQSTITYAIRALEEQTGLILFDRAHYRPQLTSAGKALLPRARRLVEDLQDFHAQASGFAQGVEAALTLVVNEFADMEPVIAALTTMHKKFPGVGVRLVRKSFGDDLEMVRQGQAQLGVVAGMGPMGNEVEAHFLGEGPLIAVAAPAHPLSQKQGALALEDLRGHMQIVWTREGALAGDPDFGVHALDAWHVTELDTKRRLLLAEIGWGSMPLHLVQQEIDQGRLVRLTIKSWEGSDRMPVFPAFVIRQRKTVQGPAARCLMQALISAAQP</sequence>
<evidence type="ECO:0000256" key="2">
    <source>
        <dbReference type="ARBA" id="ARBA00023015"/>
    </source>
</evidence>
<accession>A0ABQ2Y238</accession>
<dbReference type="CDD" id="cd05466">
    <property type="entry name" value="PBP2_LTTR_substrate"/>
    <property type="match status" value="1"/>
</dbReference>
<dbReference type="SUPFAM" id="SSF53850">
    <property type="entry name" value="Periplasmic binding protein-like II"/>
    <property type="match status" value="1"/>
</dbReference>
<evidence type="ECO:0000256" key="4">
    <source>
        <dbReference type="ARBA" id="ARBA00023163"/>
    </source>
</evidence>
<dbReference type="InterPro" id="IPR005119">
    <property type="entry name" value="LysR_subst-bd"/>
</dbReference>
<protein>
    <submittedName>
        <fullName evidence="6">LysR family transcriptional regulator</fullName>
    </submittedName>
</protein>
<evidence type="ECO:0000313" key="7">
    <source>
        <dbReference type="Proteomes" id="UP000653343"/>
    </source>
</evidence>
<name>A0ABQ2Y238_9BURK</name>
<dbReference type="Gene3D" id="1.10.10.10">
    <property type="entry name" value="Winged helix-like DNA-binding domain superfamily/Winged helix DNA-binding domain"/>
    <property type="match status" value="1"/>
</dbReference>
<dbReference type="PANTHER" id="PTHR30126">
    <property type="entry name" value="HTH-TYPE TRANSCRIPTIONAL REGULATOR"/>
    <property type="match status" value="1"/>
</dbReference>
<dbReference type="Proteomes" id="UP000653343">
    <property type="component" value="Unassembled WGS sequence"/>
</dbReference>
<keyword evidence="4" id="KW-0804">Transcription</keyword>
<evidence type="ECO:0000256" key="3">
    <source>
        <dbReference type="ARBA" id="ARBA00023125"/>
    </source>
</evidence>
<keyword evidence="2" id="KW-0805">Transcription regulation</keyword>
<feature type="domain" description="HTH lysR-type" evidence="5">
    <location>
        <begin position="28"/>
        <end position="85"/>
    </location>
</feature>
<evidence type="ECO:0000256" key="1">
    <source>
        <dbReference type="ARBA" id="ARBA00009437"/>
    </source>
</evidence>
<dbReference type="InterPro" id="IPR036388">
    <property type="entry name" value="WH-like_DNA-bd_sf"/>
</dbReference>
<keyword evidence="7" id="KW-1185">Reference proteome</keyword>
<gene>
    <name evidence="6" type="ORF">GCM10010946_34790</name>
</gene>
<evidence type="ECO:0000313" key="6">
    <source>
        <dbReference type="EMBL" id="GGX53240.1"/>
    </source>
</evidence>
<dbReference type="PROSITE" id="PS50931">
    <property type="entry name" value="HTH_LYSR"/>
    <property type="match status" value="1"/>
</dbReference>
<dbReference type="PANTHER" id="PTHR30126:SF91">
    <property type="entry name" value="LYSR FAMILY TRANSCRIPTIONAL REGULATOR"/>
    <property type="match status" value="1"/>
</dbReference>
<proteinExistence type="inferred from homology"/>
<keyword evidence="3" id="KW-0238">DNA-binding</keyword>
<dbReference type="SUPFAM" id="SSF46785">
    <property type="entry name" value="Winged helix' DNA-binding domain"/>
    <property type="match status" value="1"/>
</dbReference>
<dbReference type="Pfam" id="PF00126">
    <property type="entry name" value="HTH_1"/>
    <property type="match status" value="1"/>
</dbReference>